<dbReference type="InterPro" id="IPR050583">
    <property type="entry name" value="Mycobacterial_A85_antigen"/>
</dbReference>
<name>A0A318L0T3_9FIRM</name>
<evidence type="ECO:0000313" key="1">
    <source>
        <dbReference type="EMBL" id="PXX81536.1"/>
    </source>
</evidence>
<dbReference type="EMBL" id="QJKH01000001">
    <property type="protein sequence ID" value="PXX81536.1"/>
    <property type="molecule type" value="Genomic_DNA"/>
</dbReference>
<dbReference type="SUPFAM" id="SSF53474">
    <property type="entry name" value="alpha/beta-Hydrolases"/>
    <property type="match status" value="1"/>
</dbReference>
<dbReference type="AlphaFoldDB" id="A0A318L0T3"/>
<gene>
    <name evidence="1" type="ORF">DES51_101145</name>
</gene>
<dbReference type="PANTHER" id="PTHR48098">
    <property type="entry name" value="ENTEROCHELIN ESTERASE-RELATED"/>
    <property type="match status" value="1"/>
</dbReference>
<protein>
    <submittedName>
        <fullName evidence="1">Putative alpha/beta superfamily hydrolase</fullName>
    </submittedName>
</protein>
<accession>A0A318L0T3</accession>
<comment type="caution">
    <text evidence="1">The sequence shown here is derived from an EMBL/GenBank/DDBJ whole genome shotgun (WGS) entry which is preliminary data.</text>
</comment>
<dbReference type="InterPro" id="IPR029058">
    <property type="entry name" value="AB_hydrolase_fold"/>
</dbReference>
<reference evidence="1 2" key="1">
    <citation type="submission" date="2018-05" db="EMBL/GenBank/DDBJ databases">
        <title>Genomic Encyclopedia of Type Strains, Phase IV (KMG-IV): sequencing the most valuable type-strain genomes for metagenomic binning, comparative biology and taxonomic classification.</title>
        <authorList>
            <person name="Goeker M."/>
        </authorList>
    </citation>
    <scope>NUCLEOTIDE SEQUENCE [LARGE SCALE GENOMIC DNA]</scope>
    <source>
        <strain evidence="1 2">JC118</strain>
    </source>
</reference>
<dbReference type="OrthoDB" id="9794761at2"/>
<dbReference type="InterPro" id="IPR000801">
    <property type="entry name" value="Esterase-like"/>
</dbReference>
<proteinExistence type="predicted"/>
<dbReference type="Pfam" id="PF00756">
    <property type="entry name" value="Esterase"/>
    <property type="match status" value="1"/>
</dbReference>
<organism evidence="1 2">
    <name type="scientific">Dielma fastidiosa</name>
    <dbReference type="NCBI Taxonomy" id="1034346"/>
    <lineage>
        <taxon>Bacteria</taxon>
        <taxon>Bacillati</taxon>
        <taxon>Bacillota</taxon>
        <taxon>Erysipelotrichia</taxon>
        <taxon>Erysipelotrichales</taxon>
        <taxon>Erysipelotrichaceae</taxon>
        <taxon>Dielma</taxon>
    </lineage>
</organism>
<dbReference type="Proteomes" id="UP000247612">
    <property type="component" value="Unassembled WGS sequence"/>
</dbReference>
<dbReference type="PANTHER" id="PTHR48098:SF6">
    <property type="entry name" value="FERRI-BACILLIBACTIN ESTERASE BESA"/>
    <property type="match status" value="1"/>
</dbReference>
<dbReference type="GO" id="GO:0016787">
    <property type="term" value="F:hydrolase activity"/>
    <property type="evidence" value="ECO:0007669"/>
    <property type="project" value="UniProtKB-KW"/>
</dbReference>
<evidence type="ECO:0000313" key="2">
    <source>
        <dbReference type="Proteomes" id="UP000247612"/>
    </source>
</evidence>
<dbReference type="STRING" id="1034346.GCA_000313565_00144"/>
<dbReference type="GeneID" id="94442305"/>
<keyword evidence="1" id="KW-0378">Hydrolase</keyword>
<keyword evidence="2" id="KW-1185">Reference proteome</keyword>
<dbReference type="Gene3D" id="3.40.50.1820">
    <property type="entry name" value="alpha/beta hydrolase"/>
    <property type="match status" value="1"/>
</dbReference>
<dbReference type="RefSeq" id="WP_022936452.1">
    <property type="nucleotide sequence ID" value="NZ_CABKRQ010000001.1"/>
</dbReference>
<sequence length="251" mass="29011">MIIKKEVLITPFNLNRMLHIYVPDGAFRSKKRYPVMYMFDGHNLFDDEEATYGKSWGLKEWLDENKMNLIIVGIECNHEGNERLSEFSPYDFTYRKSRIKGKGKQLMKWVCEELKPLIDQELPTLPDRAHTAVGGSSMGGLMALYTVLHHNDVFALSAAVSPHIFGMNDALDREVNKTLQDDTRIYISWGAKECRSKQSLAQYSAALINIANIHPGQVYLNLKVEGEHNEASWEKEIPCFMNYLYLHQRRH</sequence>